<proteinExistence type="predicted"/>
<dbReference type="Proteomes" id="UP000076532">
    <property type="component" value="Unassembled WGS sequence"/>
</dbReference>
<keyword evidence="2" id="KW-1185">Reference proteome</keyword>
<accession>A0A167TB71</accession>
<evidence type="ECO:0000313" key="1">
    <source>
        <dbReference type="EMBL" id="KZP02753.1"/>
    </source>
</evidence>
<reference evidence="1 2" key="1">
    <citation type="journal article" date="2016" name="Mol. Biol. Evol.">
        <title>Comparative Genomics of Early-Diverging Mushroom-Forming Fungi Provides Insights into the Origins of Lignocellulose Decay Capabilities.</title>
        <authorList>
            <person name="Nagy L.G."/>
            <person name="Riley R."/>
            <person name="Tritt A."/>
            <person name="Adam C."/>
            <person name="Daum C."/>
            <person name="Floudas D."/>
            <person name="Sun H."/>
            <person name="Yadav J.S."/>
            <person name="Pangilinan J."/>
            <person name="Larsson K.H."/>
            <person name="Matsuura K."/>
            <person name="Barry K."/>
            <person name="Labutti K."/>
            <person name="Kuo R."/>
            <person name="Ohm R.A."/>
            <person name="Bhattacharya S.S."/>
            <person name="Shirouzu T."/>
            <person name="Yoshinaga Y."/>
            <person name="Martin F.M."/>
            <person name="Grigoriev I.V."/>
            <person name="Hibbett D.S."/>
        </authorList>
    </citation>
    <scope>NUCLEOTIDE SEQUENCE [LARGE SCALE GENOMIC DNA]</scope>
    <source>
        <strain evidence="1 2">CBS 109695</strain>
    </source>
</reference>
<gene>
    <name evidence="1" type="ORF">FIBSPDRAFT_969655</name>
</gene>
<name>A0A167TB71_9AGAM</name>
<evidence type="ECO:0000313" key="2">
    <source>
        <dbReference type="Proteomes" id="UP000076532"/>
    </source>
</evidence>
<organism evidence="1 2">
    <name type="scientific">Athelia psychrophila</name>
    <dbReference type="NCBI Taxonomy" id="1759441"/>
    <lineage>
        <taxon>Eukaryota</taxon>
        <taxon>Fungi</taxon>
        <taxon>Dikarya</taxon>
        <taxon>Basidiomycota</taxon>
        <taxon>Agaricomycotina</taxon>
        <taxon>Agaricomycetes</taxon>
        <taxon>Agaricomycetidae</taxon>
        <taxon>Atheliales</taxon>
        <taxon>Atheliaceae</taxon>
        <taxon>Athelia</taxon>
    </lineage>
</organism>
<dbReference type="EMBL" id="KV418332">
    <property type="protein sequence ID" value="KZP02753.1"/>
    <property type="molecule type" value="Genomic_DNA"/>
</dbReference>
<dbReference type="AlphaFoldDB" id="A0A167TB71"/>
<protein>
    <submittedName>
        <fullName evidence="1">Uncharacterized protein</fullName>
    </submittedName>
</protein>
<sequence length="290" mass="32276">MSDIPCHACGPRRLSFSSWLDSQHSNFVVPNVDLAGDMLYDMSDTHLSAMFVEQESQNNTGPANLFYTDTPVEYEQPLADSLSQWADEAENEDREHGATAWSSIFPSDPLEQYPLGVVSGAVVTYDAPEKQDHRSREGALQAVAKLEALAMVGAGLYTLVAYRSVPDRSTHVPGQMRQQPVRLPKFILPTGRQATHDMFGRLHVVPLWQTNFDNKFFLEALCVRIALVKCPAVRNASASNIEDAAKAYLKTMQRCYRQDGYHGLPARPGWVYRADMNAAARDRDLSAANL</sequence>